<protein>
    <submittedName>
        <fullName evidence="2">Uncharacterized protein</fullName>
    </submittedName>
</protein>
<keyword evidence="1" id="KW-1133">Transmembrane helix</keyword>
<evidence type="ECO:0000313" key="3">
    <source>
        <dbReference type="Proteomes" id="UP001150238"/>
    </source>
</evidence>
<dbReference type="Proteomes" id="UP001150238">
    <property type="component" value="Unassembled WGS sequence"/>
</dbReference>
<organism evidence="2 3">
    <name type="scientific">Lentinula lateritia</name>
    <dbReference type="NCBI Taxonomy" id="40482"/>
    <lineage>
        <taxon>Eukaryota</taxon>
        <taxon>Fungi</taxon>
        <taxon>Dikarya</taxon>
        <taxon>Basidiomycota</taxon>
        <taxon>Agaricomycotina</taxon>
        <taxon>Agaricomycetes</taxon>
        <taxon>Agaricomycetidae</taxon>
        <taxon>Agaricales</taxon>
        <taxon>Marasmiineae</taxon>
        <taxon>Omphalotaceae</taxon>
        <taxon>Lentinula</taxon>
    </lineage>
</organism>
<comment type="caution">
    <text evidence="2">The sequence shown here is derived from an EMBL/GenBank/DDBJ whole genome shotgun (WGS) entry which is preliminary data.</text>
</comment>
<reference evidence="2" key="2">
    <citation type="journal article" date="2023" name="Proc. Natl. Acad. Sci. U.S.A.">
        <title>A global phylogenomic analysis of the shiitake genus Lentinula.</title>
        <authorList>
            <person name="Sierra-Patev S."/>
            <person name="Min B."/>
            <person name="Naranjo-Ortiz M."/>
            <person name="Looney B."/>
            <person name="Konkel Z."/>
            <person name="Slot J.C."/>
            <person name="Sakamoto Y."/>
            <person name="Steenwyk J.L."/>
            <person name="Rokas A."/>
            <person name="Carro J."/>
            <person name="Camarero S."/>
            <person name="Ferreira P."/>
            <person name="Molpeceres G."/>
            <person name="Ruiz-Duenas F.J."/>
            <person name="Serrano A."/>
            <person name="Henrissat B."/>
            <person name="Drula E."/>
            <person name="Hughes K.W."/>
            <person name="Mata J.L."/>
            <person name="Ishikawa N.K."/>
            <person name="Vargas-Isla R."/>
            <person name="Ushijima S."/>
            <person name="Smith C.A."/>
            <person name="Donoghue J."/>
            <person name="Ahrendt S."/>
            <person name="Andreopoulos W."/>
            <person name="He G."/>
            <person name="LaButti K."/>
            <person name="Lipzen A."/>
            <person name="Ng V."/>
            <person name="Riley R."/>
            <person name="Sandor L."/>
            <person name="Barry K."/>
            <person name="Martinez A.T."/>
            <person name="Xiao Y."/>
            <person name="Gibbons J.G."/>
            <person name="Terashima K."/>
            <person name="Grigoriev I.V."/>
            <person name="Hibbett D."/>
        </authorList>
    </citation>
    <scope>NUCLEOTIDE SEQUENCE</scope>
    <source>
        <strain evidence="2">Sp2 HRB7682 ss15</strain>
    </source>
</reference>
<keyword evidence="1" id="KW-0812">Transmembrane</keyword>
<name>A0A9W9B605_9AGAR</name>
<reference evidence="2" key="1">
    <citation type="submission" date="2022-08" db="EMBL/GenBank/DDBJ databases">
        <authorList>
            <consortium name="DOE Joint Genome Institute"/>
            <person name="Min B."/>
            <person name="Riley R."/>
            <person name="Sierra-Patev S."/>
            <person name="Naranjo-Ortiz M."/>
            <person name="Looney B."/>
            <person name="Konkel Z."/>
            <person name="Slot J.C."/>
            <person name="Sakamoto Y."/>
            <person name="Steenwyk J.L."/>
            <person name="Rokas A."/>
            <person name="Carro J."/>
            <person name="Camarero S."/>
            <person name="Ferreira P."/>
            <person name="Molpeceres G."/>
            <person name="Ruiz-Duenas F.J."/>
            <person name="Serrano A."/>
            <person name="Henrissat B."/>
            <person name="Drula E."/>
            <person name="Hughes K.W."/>
            <person name="Mata J.L."/>
            <person name="Ishikawa N.K."/>
            <person name="Vargas-Isla R."/>
            <person name="Ushijima S."/>
            <person name="Smith C.A."/>
            <person name="Ahrendt S."/>
            <person name="Andreopoulos W."/>
            <person name="He G."/>
            <person name="Labutti K."/>
            <person name="Lipzen A."/>
            <person name="Ng V."/>
            <person name="Sandor L."/>
            <person name="Barry K."/>
            <person name="Martinez A.T."/>
            <person name="Xiao Y."/>
            <person name="Gibbons J.G."/>
            <person name="Terashima K."/>
            <person name="Hibbett D.S."/>
            <person name="Grigoriev I.V."/>
        </authorList>
    </citation>
    <scope>NUCLEOTIDE SEQUENCE</scope>
    <source>
        <strain evidence="2">Sp2 HRB7682 ss15</strain>
    </source>
</reference>
<dbReference type="EMBL" id="JANVFS010000001">
    <property type="protein sequence ID" value="KAJ4496338.1"/>
    <property type="molecule type" value="Genomic_DNA"/>
</dbReference>
<accession>A0A9W9B605</accession>
<dbReference type="AlphaFoldDB" id="A0A9W9B605"/>
<feature type="transmembrane region" description="Helical" evidence="1">
    <location>
        <begin position="47"/>
        <end position="72"/>
    </location>
</feature>
<evidence type="ECO:0000313" key="2">
    <source>
        <dbReference type="EMBL" id="KAJ4496338.1"/>
    </source>
</evidence>
<proteinExistence type="predicted"/>
<sequence length="206" mass="23079">MQIDSEDNCILHEIVGDVVENLIPSNSAAIEQVPILALSKPHPSSPLAAQTLFFTTLLLLHAVAIVLLPLAYRALTRELPVTNHLLATLFLHSRLKRLFDPLIRVLPFAISHRVCAFTQTSGIFSGWTSTTSNTRISQYRSHRADFSLSLSILPPHSTPMRRSSGELQQRYDMREIRVISDADSPGYLYAYVDGDFWKVGMSNDFV</sequence>
<gene>
    <name evidence="2" type="ORF">C8J55DRAFT_554069</name>
</gene>
<evidence type="ECO:0000256" key="1">
    <source>
        <dbReference type="SAM" id="Phobius"/>
    </source>
</evidence>
<keyword evidence="1" id="KW-0472">Membrane</keyword>